<organism evidence="13 14">
    <name type="scientific">Acidisoma cellulosilyticum</name>
    <dbReference type="NCBI Taxonomy" id="2802395"/>
    <lineage>
        <taxon>Bacteria</taxon>
        <taxon>Pseudomonadati</taxon>
        <taxon>Pseudomonadota</taxon>
        <taxon>Alphaproteobacteria</taxon>
        <taxon>Acetobacterales</taxon>
        <taxon>Acidocellaceae</taxon>
        <taxon>Acidisoma</taxon>
    </lineage>
</organism>
<sequence length="301" mass="32039">MTQTDKIAIIGSGGIGGYLAASLVRGGHKPMLCVRTAFDTLRIEEKGNTYTVDLPIVSDPAGVAGPARWVLITTKANDTPSTEPWLKALVDDKTTVVVVQNGVNQEQRVLPYVPEGTTVLPAVIYCAVERKAPGLIVHHGAARIQVPEGSEGAAFDTLFDRSGFEIVQDSDFKTVAWRKLLSNAVANAITALTLRRMSVFMEEPVRQLAGELLEEVIAVAQAEGAAVTREDGDAILKSYDRISNGGTSMLYDRLLGRELEHKFITGAVVEAAGRHGIAVPVNRTISALLSAASGHKPDGSA</sequence>
<dbReference type="SUPFAM" id="SSF48179">
    <property type="entry name" value="6-phosphogluconate dehydrogenase C-terminal domain-like"/>
    <property type="match status" value="1"/>
</dbReference>
<name>A0A964E6T9_9PROT</name>
<comment type="function">
    <text evidence="10">Catalyzes the NADPH-dependent reduction of ketopantoate into pantoic acid.</text>
</comment>
<keyword evidence="7 10" id="KW-0560">Oxidoreductase</keyword>
<dbReference type="NCBIfam" id="NF005091">
    <property type="entry name" value="PRK06522.2-2"/>
    <property type="match status" value="1"/>
</dbReference>
<comment type="catalytic activity">
    <reaction evidence="9 10">
        <text>(R)-pantoate + NADP(+) = 2-dehydropantoate + NADPH + H(+)</text>
        <dbReference type="Rhea" id="RHEA:16233"/>
        <dbReference type="ChEBI" id="CHEBI:11561"/>
        <dbReference type="ChEBI" id="CHEBI:15378"/>
        <dbReference type="ChEBI" id="CHEBI:15980"/>
        <dbReference type="ChEBI" id="CHEBI:57783"/>
        <dbReference type="ChEBI" id="CHEBI:58349"/>
        <dbReference type="EC" id="1.1.1.169"/>
    </reaction>
</comment>
<dbReference type="PANTHER" id="PTHR21708:SF26">
    <property type="entry name" value="2-DEHYDROPANTOATE 2-REDUCTASE"/>
    <property type="match status" value="1"/>
</dbReference>
<reference evidence="13 14" key="1">
    <citation type="journal article" date="2021" name="Microorganisms">
        <title>Acidisoma silvae sp. nov. and Acidisomacellulosilytica sp. nov., Two Acidophilic Bacteria Isolated from Decaying Wood, Hydrolyzing Cellulose and Producing Poly-3-hydroxybutyrate.</title>
        <authorList>
            <person name="Mieszkin S."/>
            <person name="Pouder E."/>
            <person name="Uroz S."/>
            <person name="Simon-Colin C."/>
            <person name="Alain K."/>
        </authorList>
    </citation>
    <scope>NUCLEOTIDE SEQUENCE [LARGE SCALE GENOMIC DNA]</scope>
    <source>
        <strain evidence="13 14">HW T5.17</strain>
    </source>
</reference>
<evidence type="ECO:0000256" key="9">
    <source>
        <dbReference type="ARBA" id="ARBA00048793"/>
    </source>
</evidence>
<dbReference type="InterPro" id="IPR008927">
    <property type="entry name" value="6-PGluconate_DH-like_C_sf"/>
</dbReference>
<evidence type="ECO:0000256" key="4">
    <source>
        <dbReference type="ARBA" id="ARBA00019465"/>
    </source>
</evidence>
<proteinExistence type="inferred from homology"/>
<dbReference type="InterPro" id="IPR013328">
    <property type="entry name" value="6PGD_dom2"/>
</dbReference>
<dbReference type="EMBL" id="JAESVA010000012">
    <property type="protein sequence ID" value="MCB8883353.1"/>
    <property type="molecule type" value="Genomic_DNA"/>
</dbReference>
<keyword evidence="5 10" id="KW-0566">Pantothenate biosynthesis</keyword>
<dbReference type="Proteomes" id="UP000721844">
    <property type="component" value="Unassembled WGS sequence"/>
</dbReference>
<dbReference type="GO" id="GO:0008677">
    <property type="term" value="F:2-dehydropantoate 2-reductase activity"/>
    <property type="evidence" value="ECO:0007669"/>
    <property type="project" value="UniProtKB-EC"/>
</dbReference>
<evidence type="ECO:0000259" key="11">
    <source>
        <dbReference type="Pfam" id="PF02558"/>
    </source>
</evidence>
<dbReference type="InterPro" id="IPR013752">
    <property type="entry name" value="KPA_reductase"/>
</dbReference>
<dbReference type="Gene3D" id="3.40.50.720">
    <property type="entry name" value="NAD(P)-binding Rossmann-like Domain"/>
    <property type="match status" value="1"/>
</dbReference>
<dbReference type="NCBIfam" id="TIGR00745">
    <property type="entry name" value="apbA_panE"/>
    <property type="match status" value="1"/>
</dbReference>
<comment type="similarity">
    <text evidence="2 10">Belongs to the ketopantoate reductase family.</text>
</comment>
<feature type="domain" description="Ketopantoate reductase N-terminal" evidence="11">
    <location>
        <begin position="7"/>
        <end position="149"/>
    </location>
</feature>
<dbReference type="EC" id="1.1.1.169" evidence="3 10"/>
<evidence type="ECO:0000256" key="6">
    <source>
        <dbReference type="ARBA" id="ARBA00022857"/>
    </source>
</evidence>
<evidence type="ECO:0000256" key="8">
    <source>
        <dbReference type="ARBA" id="ARBA00032024"/>
    </source>
</evidence>
<evidence type="ECO:0000313" key="14">
    <source>
        <dbReference type="Proteomes" id="UP000721844"/>
    </source>
</evidence>
<dbReference type="SUPFAM" id="SSF51735">
    <property type="entry name" value="NAD(P)-binding Rossmann-fold domains"/>
    <property type="match status" value="1"/>
</dbReference>
<dbReference type="InterPro" id="IPR051402">
    <property type="entry name" value="KPR-Related"/>
</dbReference>
<dbReference type="GO" id="GO:0015940">
    <property type="term" value="P:pantothenate biosynthetic process"/>
    <property type="evidence" value="ECO:0007669"/>
    <property type="project" value="UniProtKB-KW"/>
</dbReference>
<gene>
    <name evidence="13" type="ORF">ACELLULO517_24100</name>
</gene>
<comment type="caution">
    <text evidence="13">The sequence shown here is derived from an EMBL/GenBank/DDBJ whole genome shotgun (WGS) entry which is preliminary data.</text>
</comment>
<evidence type="ECO:0000256" key="2">
    <source>
        <dbReference type="ARBA" id="ARBA00007870"/>
    </source>
</evidence>
<feature type="domain" description="Ketopantoate reductase C-terminal" evidence="12">
    <location>
        <begin position="171"/>
        <end position="291"/>
    </location>
</feature>
<dbReference type="Pfam" id="PF02558">
    <property type="entry name" value="ApbA"/>
    <property type="match status" value="1"/>
</dbReference>
<dbReference type="InterPro" id="IPR013332">
    <property type="entry name" value="KPR_N"/>
</dbReference>
<dbReference type="InterPro" id="IPR036291">
    <property type="entry name" value="NAD(P)-bd_dom_sf"/>
</dbReference>
<comment type="pathway">
    <text evidence="1 10">Cofactor biosynthesis; (R)-pantothenate biosynthesis; (R)-pantoate from 3-methyl-2-oxobutanoate: step 2/2.</text>
</comment>
<evidence type="ECO:0000256" key="5">
    <source>
        <dbReference type="ARBA" id="ARBA00022655"/>
    </source>
</evidence>
<evidence type="ECO:0000313" key="13">
    <source>
        <dbReference type="EMBL" id="MCB8883353.1"/>
    </source>
</evidence>
<accession>A0A964E6T9</accession>
<evidence type="ECO:0000256" key="1">
    <source>
        <dbReference type="ARBA" id="ARBA00004994"/>
    </source>
</evidence>
<keyword evidence="14" id="KW-1185">Reference proteome</keyword>
<dbReference type="AlphaFoldDB" id="A0A964E6T9"/>
<protein>
    <recommendedName>
        <fullName evidence="4 10">2-dehydropantoate 2-reductase</fullName>
        <ecNumber evidence="3 10">1.1.1.169</ecNumber>
    </recommendedName>
    <alternativeName>
        <fullName evidence="8 10">Ketopantoate reductase</fullName>
    </alternativeName>
</protein>
<evidence type="ECO:0000259" key="12">
    <source>
        <dbReference type="Pfam" id="PF08546"/>
    </source>
</evidence>
<dbReference type="Gene3D" id="1.10.1040.10">
    <property type="entry name" value="N-(1-d-carboxylethyl)-l-norvaline Dehydrogenase, domain 2"/>
    <property type="match status" value="1"/>
</dbReference>
<evidence type="ECO:0000256" key="3">
    <source>
        <dbReference type="ARBA" id="ARBA00013014"/>
    </source>
</evidence>
<evidence type="ECO:0000256" key="10">
    <source>
        <dbReference type="RuleBase" id="RU362068"/>
    </source>
</evidence>
<dbReference type="Pfam" id="PF08546">
    <property type="entry name" value="ApbA_C"/>
    <property type="match status" value="1"/>
</dbReference>
<dbReference type="InterPro" id="IPR003710">
    <property type="entry name" value="ApbA"/>
</dbReference>
<dbReference type="GO" id="GO:0005737">
    <property type="term" value="C:cytoplasm"/>
    <property type="evidence" value="ECO:0007669"/>
    <property type="project" value="TreeGrafter"/>
</dbReference>
<dbReference type="PANTHER" id="PTHR21708">
    <property type="entry name" value="PROBABLE 2-DEHYDROPANTOATE 2-REDUCTASE"/>
    <property type="match status" value="1"/>
</dbReference>
<dbReference type="FunFam" id="1.10.1040.10:FF:000017">
    <property type="entry name" value="2-dehydropantoate 2-reductase"/>
    <property type="match status" value="1"/>
</dbReference>
<keyword evidence="6 10" id="KW-0521">NADP</keyword>
<evidence type="ECO:0000256" key="7">
    <source>
        <dbReference type="ARBA" id="ARBA00023002"/>
    </source>
</evidence>